<dbReference type="AlphaFoldDB" id="A0A517W5N9"/>
<name>A0A517W5N9_9PLAN</name>
<sequence>MIISLSPLRSITDSLTSVLLMSFAYTLSRSVDLVLSAQTNFSGCSDQVICRTRSIAQWSALISIPF</sequence>
<organism evidence="1 2">
    <name type="scientific">Gimesia chilikensis</name>
    <dbReference type="NCBI Taxonomy" id="2605989"/>
    <lineage>
        <taxon>Bacteria</taxon>
        <taxon>Pseudomonadati</taxon>
        <taxon>Planctomycetota</taxon>
        <taxon>Planctomycetia</taxon>
        <taxon>Planctomycetales</taxon>
        <taxon>Planctomycetaceae</taxon>
        <taxon>Gimesia</taxon>
    </lineage>
</organism>
<evidence type="ECO:0000313" key="2">
    <source>
        <dbReference type="Proteomes" id="UP000320722"/>
    </source>
</evidence>
<protein>
    <submittedName>
        <fullName evidence="1">Uncharacterized protein</fullName>
    </submittedName>
</protein>
<reference evidence="1 2" key="1">
    <citation type="submission" date="2019-02" db="EMBL/GenBank/DDBJ databases">
        <title>Deep-cultivation of Planctomycetes and their phenomic and genomic characterization uncovers novel biology.</title>
        <authorList>
            <person name="Wiegand S."/>
            <person name="Jogler M."/>
            <person name="Boedeker C."/>
            <person name="Pinto D."/>
            <person name="Vollmers J."/>
            <person name="Rivas-Marin E."/>
            <person name="Kohn T."/>
            <person name="Peeters S.H."/>
            <person name="Heuer A."/>
            <person name="Rast P."/>
            <person name="Oberbeckmann S."/>
            <person name="Bunk B."/>
            <person name="Jeske O."/>
            <person name="Meyerdierks A."/>
            <person name="Storesund J.E."/>
            <person name="Kallscheuer N."/>
            <person name="Luecker S."/>
            <person name="Lage O.M."/>
            <person name="Pohl T."/>
            <person name="Merkel B.J."/>
            <person name="Hornburger P."/>
            <person name="Mueller R.-W."/>
            <person name="Bruemmer F."/>
            <person name="Labrenz M."/>
            <person name="Spormann A.M."/>
            <person name="Op den Camp H."/>
            <person name="Overmann J."/>
            <person name="Amann R."/>
            <person name="Jetten M.S.M."/>
            <person name="Mascher T."/>
            <person name="Medema M.H."/>
            <person name="Devos D.P."/>
            <person name="Kaster A.-K."/>
            <person name="Ovreas L."/>
            <person name="Rohde M."/>
            <person name="Galperin M.Y."/>
            <person name="Jogler C."/>
        </authorList>
    </citation>
    <scope>NUCLEOTIDE SEQUENCE [LARGE SCALE GENOMIC DNA]</scope>
    <source>
        <strain evidence="1 2">V6</strain>
    </source>
</reference>
<gene>
    <name evidence="1" type="ORF">V6x_02400</name>
</gene>
<proteinExistence type="predicted"/>
<dbReference type="Proteomes" id="UP000320722">
    <property type="component" value="Chromosome"/>
</dbReference>
<accession>A0A517W5N9</accession>
<dbReference type="EMBL" id="CP036347">
    <property type="protein sequence ID" value="QDU00565.1"/>
    <property type="molecule type" value="Genomic_DNA"/>
</dbReference>
<evidence type="ECO:0000313" key="1">
    <source>
        <dbReference type="EMBL" id="QDU00565.1"/>
    </source>
</evidence>